<comment type="caution">
    <text evidence="2">The sequence shown here is derived from an EMBL/GenBank/DDBJ whole genome shotgun (WGS) entry which is preliminary data.</text>
</comment>
<dbReference type="AlphaFoldDB" id="A0A565BC85"/>
<keyword evidence="3" id="KW-1185">Reference proteome</keyword>
<gene>
    <name evidence="2" type="ORF">ANE_LOCUS9654</name>
</gene>
<dbReference type="EMBL" id="CABITT030000003">
    <property type="protein sequence ID" value="VVA99209.1"/>
    <property type="molecule type" value="Genomic_DNA"/>
</dbReference>
<name>A0A565BC85_9BRAS</name>
<proteinExistence type="predicted"/>
<organism evidence="2 3">
    <name type="scientific">Arabis nemorensis</name>
    <dbReference type="NCBI Taxonomy" id="586526"/>
    <lineage>
        <taxon>Eukaryota</taxon>
        <taxon>Viridiplantae</taxon>
        <taxon>Streptophyta</taxon>
        <taxon>Embryophyta</taxon>
        <taxon>Tracheophyta</taxon>
        <taxon>Spermatophyta</taxon>
        <taxon>Magnoliopsida</taxon>
        <taxon>eudicotyledons</taxon>
        <taxon>Gunneridae</taxon>
        <taxon>Pentapetalae</taxon>
        <taxon>rosids</taxon>
        <taxon>malvids</taxon>
        <taxon>Brassicales</taxon>
        <taxon>Brassicaceae</taxon>
        <taxon>Arabideae</taxon>
        <taxon>Arabis</taxon>
    </lineage>
</organism>
<sequence>MCNKIFNEKNNIFPFLSLSLPLSSSYSCSLTIGYKPSYKNRESQGDAQESTCGRKLNGRQGETVMMEVKVLAETSYHESKWPEHSPRHRVTLKKFHGRYSDDDSSDGDDYGSRKTGHKWKSKGGTDSEVHELVDDEKDRRNHMSSRKYNMEVSSADQEESHEHDRVHTGRDKSRY</sequence>
<dbReference type="PROSITE" id="PS51257">
    <property type="entry name" value="PROKAR_LIPOPROTEIN"/>
    <property type="match status" value="1"/>
</dbReference>
<feature type="compositionally biased region" description="Basic and acidic residues" evidence="1">
    <location>
        <begin position="75"/>
        <end position="85"/>
    </location>
</feature>
<evidence type="ECO:0000313" key="2">
    <source>
        <dbReference type="EMBL" id="VVA99209.1"/>
    </source>
</evidence>
<feature type="compositionally biased region" description="Basic residues" evidence="1">
    <location>
        <begin position="86"/>
        <end position="97"/>
    </location>
</feature>
<feature type="compositionally biased region" description="Basic and acidic residues" evidence="1">
    <location>
        <begin position="158"/>
        <end position="175"/>
    </location>
</feature>
<protein>
    <submittedName>
        <fullName evidence="2">Uncharacterized protein</fullName>
    </submittedName>
</protein>
<evidence type="ECO:0000313" key="3">
    <source>
        <dbReference type="Proteomes" id="UP000489600"/>
    </source>
</evidence>
<feature type="compositionally biased region" description="Basic and acidic residues" evidence="1">
    <location>
        <begin position="123"/>
        <end position="141"/>
    </location>
</feature>
<dbReference type="Proteomes" id="UP000489600">
    <property type="component" value="Unassembled WGS sequence"/>
</dbReference>
<reference evidence="2" key="1">
    <citation type="submission" date="2019-07" db="EMBL/GenBank/DDBJ databases">
        <authorList>
            <person name="Dittberner H."/>
        </authorList>
    </citation>
    <scope>NUCLEOTIDE SEQUENCE [LARGE SCALE GENOMIC DNA]</scope>
</reference>
<feature type="region of interest" description="Disordered" evidence="1">
    <location>
        <begin position="75"/>
        <end position="175"/>
    </location>
</feature>
<evidence type="ECO:0000256" key="1">
    <source>
        <dbReference type="SAM" id="MobiDB-lite"/>
    </source>
</evidence>
<accession>A0A565BC85</accession>